<dbReference type="Proteomes" id="UP000252174">
    <property type="component" value="Unassembled WGS sequence"/>
</dbReference>
<dbReference type="InterPro" id="IPR004803">
    <property type="entry name" value="TGT"/>
</dbReference>
<dbReference type="EC" id="2.4.2.29" evidence="7"/>
<feature type="domain" description="tRNA-guanine(15) transglycosylase-like" evidence="8">
    <location>
        <begin position="40"/>
        <end position="412"/>
    </location>
</feature>
<sequence length="416" mass="46174">MLSECADRGSVAAGRGTPAALGQCAPMLQFDLLATDPASHARRARLTLHHGVVETPIFMPVGTYGTVKGVLPQSLHAMGAQIILGNTFHLWMRPGLDVLRNFGGLHAFENWHKPILTDSGGFQVWSLGEMRKITEQGVHFASPVNGDKLFLSPEISMQIQTVLDSDIVMQFDECTPYETKGHITTEHEARASMELSLRWARRSQEEFARLQNRNALFGIVQGGMFEHLREESLAALVALDLPGYAVGGVSVGEPKEDMLRIMAHTPHRLPAHKPRYLMGVGTPEDLVEGVAQGVDMFDCVMPTRNARNGTLFTRYGDLKIRNARHKSDPRPLDTSCRCEACAGPSGVPWDEGGRTGFSRAYLHHLDRCGEMLAPMLCTIHNLHYYLQLMQEMRSALEAGEFSAFRARFREERARGV</sequence>
<comment type="catalytic activity">
    <reaction evidence="6 7">
        <text>7-aminomethyl-7-carbaguanine + guanosine(34) in tRNA = 7-aminomethyl-7-carbaguanosine(34) in tRNA + guanine</text>
        <dbReference type="Rhea" id="RHEA:24104"/>
        <dbReference type="Rhea" id="RHEA-COMP:10341"/>
        <dbReference type="Rhea" id="RHEA-COMP:10342"/>
        <dbReference type="ChEBI" id="CHEBI:16235"/>
        <dbReference type="ChEBI" id="CHEBI:58703"/>
        <dbReference type="ChEBI" id="CHEBI:74269"/>
        <dbReference type="ChEBI" id="CHEBI:82833"/>
        <dbReference type="EC" id="2.4.2.29"/>
    </reaction>
</comment>
<keyword evidence="7" id="KW-0479">Metal-binding</keyword>
<feature type="region of interest" description="RNA binding" evidence="7">
    <location>
        <begin position="279"/>
        <end position="285"/>
    </location>
</feature>
<dbReference type="InterPro" id="IPR050076">
    <property type="entry name" value="ArchSynthase1/Queuine_TRR"/>
</dbReference>
<keyword evidence="4 7" id="KW-0819">tRNA processing</keyword>
<evidence type="ECO:0000256" key="4">
    <source>
        <dbReference type="ARBA" id="ARBA00022694"/>
    </source>
</evidence>
<feature type="binding site" evidence="7">
    <location>
        <position position="172"/>
    </location>
    <ligand>
        <name>substrate</name>
    </ligand>
</feature>
<dbReference type="NCBIfam" id="TIGR00430">
    <property type="entry name" value="Q_tRNA_tgt"/>
    <property type="match status" value="1"/>
</dbReference>
<evidence type="ECO:0000256" key="7">
    <source>
        <dbReference type="HAMAP-Rule" id="MF_00168"/>
    </source>
</evidence>
<feature type="active site" description="Proton acceptor" evidence="7">
    <location>
        <position position="118"/>
    </location>
</feature>
<evidence type="ECO:0000313" key="9">
    <source>
        <dbReference type="EMBL" id="RCX09125.1"/>
    </source>
</evidence>
<feature type="binding site" evidence="7">
    <location>
        <position position="341"/>
    </location>
    <ligand>
        <name>Zn(2+)</name>
        <dbReference type="ChEBI" id="CHEBI:29105"/>
    </ligand>
</feature>
<evidence type="ECO:0000313" key="10">
    <source>
        <dbReference type="Proteomes" id="UP000252174"/>
    </source>
</evidence>
<comment type="caution">
    <text evidence="9">The sequence shown here is derived from an EMBL/GenBank/DDBJ whole genome shotgun (WGS) entry which is preliminary data.</text>
</comment>
<feature type="binding site" evidence="7">
    <location>
        <begin position="118"/>
        <end position="122"/>
    </location>
    <ligand>
        <name>substrate</name>
    </ligand>
</feature>
<evidence type="ECO:0000256" key="5">
    <source>
        <dbReference type="ARBA" id="ARBA00022785"/>
    </source>
</evidence>
<dbReference type="PANTHER" id="PTHR46499:SF1">
    <property type="entry name" value="QUEUINE TRNA-RIBOSYLTRANSFERASE"/>
    <property type="match status" value="1"/>
</dbReference>
<protein>
    <recommendedName>
        <fullName evidence="7">Queuine tRNA-ribosyltransferase</fullName>
        <ecNumber evidence="7">2.4.2.29</ecNumber>
    </recommendedName>
    <alternativeName>
        <fullName evidence="7">Guanine insertion enzyme</fullName>
    </alternativeName>
    <alternativeName>
        <fullName evidence="7">tRNA-guanine transglycosylase</fullName>
    </alternativeName>
</protein>
<comment type="function">
    <text evidence="7">Catalyzes the base-exchange of a guanine (G) residue with the queuine precursor 7-aminomethyl-7-deazaguanine (PreQ1) at position 34 (anticodon wobble position) in tRNAs with GU(N) anticodons (tRNA-Asp, -Asn, -His and -Tyr). Catalysis occurs through a double-displacement mechanism. The nucleophile active site attacks the C1' of nucleotide 34 to detach the guanine base from the RNA, forming a covalent enzyme-RNA intermediate. The proton acceptor active site deprotonates the incoming PreQ1, allowing a nucleophilic attack on the C1' of the ribose to form the product. After dissociation, two additional enzymatic reactions on the tRNA convert PreQ1 to queuine (Q), resulting in the hypermodified nucleoside queuosine (7-(((4,5-cis-dihydroxy-2-cyclopenten-1-yl)amino)methyl)-7-deazaguanosine).</text>
</comment>
<feature type="binding site" evidence="7">
    <location>
        <position position="248"/>
    </location>
    <ligand>
        <name>substrate</name>
    </ligand>
</feature>
<evidence type="ECO:0000256" key="3">
    <source>
        <dbReference type="ARBA" id="ARBA00022679"/>
    </source>
</evidence>
<gene>
    <name evidence="7" type="primary">tgt</name>
    <name evidence="9" type="ORF">DFR45_10613</name>
</gene>
<feature type="binding site" evidence="7">
    <location>
        <position position="221"/>
    </location>
    <ligand>
        <name>substrate</name>
    </ligand>
</feature>
<dbReference type="NCBIfam" id="TIGR00449">
    <property type="entry name" value="tgt_general"/>
    <property type="match status" value="1"/>
</dbReference>
<comment type="similarity">
    <text evidence="7">Belongs to the queuine tRNA-ribosyltransferase family.</text>
</comment>
<evidence type="ECO:0000259" key="8">
    <source>
        <dbReference type="Pfam" id="PF01702"/>
    </source>
</evidence>
<keyword evidence="10" id="KW-1185">Reference proteome</keyword>
<keyword evidence="5 7" id="KW-0671">Queuosine biosynthesis</keyword>
<dbReference type="GO" id="GO:0046872">
    <property type="term" value="F:metal ion binding"/>
    <property type="evidence" value="ECO:0007669"/>
    <property type="project" value="UniProtKB-KW"/>
</dbReference>
<accession>A0A369AJ63</accession>
<dbReference type="Gene3D" id="3.20.20.105">
    <property type="entry name" value="Queuine tRNA-ribosyltransferase-like"/>
    <property type="match status" value="1"/>
</dbReference>
<proteinExistence type="inferred from homology"/>
<evidence type="ECO:0000256" key="6">
    <source>
        <dbReference type="ARBA" id="ARBA00050112"/>
    </source>
</evidence>
<dbReference type="InterPro" id="IPR002616">
    <property type="entry name" value="tRNA_ribo_trans-like"/>
</dbReference>
<dbReference type="GO" id="GO:0005829">
    <property type="term" value="C:cytosol"/>
    <property type="evidence" value="ECO:0007669"/>
    <property type="project" value="TreeGrafter"/>
</dbReference>
<dbReference type="AlphaFoldDB" id="A0A369AJ63"/>
<keyword evidence="3 7" id="KW-0808">Transferase</keyword>
<feature type="binding site" evidence="7">
    <location>
        <position position="338"/>
    </location>
    <ligand>
        <name>Zn(2+)</name>
        <dbReference type="ChEBI" id="CHEBI:29105"/>
    </ligand>
</feature>
<keyword evidence="2 7" id="KW-0328">Glycosyltransferase</keyword>
<dbReference type="SUPFAM" id="SSF51713">
    <property type="entry name" value="tRNA-guanine transglycosylase"/>
    <property type="match status" value="1"/>
</dbReference>
<feature type="region of interest" description="RNA binding; important for wobble base 34 recognition" evidence="7">
    <location>
        <begin position="303"/>
        <end position="307"/>
    </location>
</feature>
<dbReference type="InterPro" id="IPR036511">
    <property type="entry name" value="TGT-like_sf"/>
</dbReference>
<dbReference type="HAMAP" id="MF_00168">
    <property type="entry name" value="Q_tRNA_Tgt"/>
    <property type="match status" value="1"/>
</dbReference>
<comment type="pathway">
    <text evidence="1 7">tRNA modification; tRNA-queuosine biosynthesis.</text>
</comment>
<feature type="binding site" evidence="7">
    <location>
        <position position="336"/>
    </location>
    <ligand>
        <name>Zn(2+)</name>
        <dbReference type="ChEBI" id="CHEBI:29105"/>
    </ligand>
</feature>
<dbReference type="FunFam" id="3.20.20.105:FF:000001">
    <property type="entry name" value="Queuine tRNA-ribosyltransferase"/>
    <property type="match status" value="1"/>
</dbReference>
<dbReference type="GO" id="GO:0008616">
    <property type="term" value="P:tRNA queuosine(34) biosynthetic process"/>
    <property type="evidence" value="ECO:0007669"/>
    <property type="project" value="UniProtKB-UniRule"/>
</dbReference>
<dbReference type="EMBL" id="QPJU01000006">
    <property type="protein sequence ID" value="RCX09125.1"/>
    <property type="molecule type" value="Genomic_DNA"/>
</dbReference>
<organism evidence="9 10">
    <name type="scientific">Extensimonas vulgaris</name>
    <dbReference type="NCBI Taxonomy" id="1031594"/>
    <lineage>
        <taxon>Bacteria</taxon>
        <taxon>Pseudomonadati</taxon>
        <taxon>Pseudomonadota</taxon>
        <taxon>Betaproteobacteria</taxon>
        <taxon>Burkholderiales</taxon>
        <taxon>Comamonadaceae</taxon>
        <taxon>Extensimonas</taxon>
    </lineage>
</organism>
<reference evidence="9 10" key="1">
    <citation type="submission" date="2018-07" db="EMBL/GenBank/DDBJ databases">
        <title>Genomic Encyclopedia of Type Strains, Phase IV (KMG-IV): sequencing the most valuable type-strain genomes for metagenomic binning, comparative biology and taxonomic classification.</title>
        <authorList>
            <person name="Goeker M."/>
        </authorList>
    </citation>
    <scope>NUCLEOTIDE SEQUENCE [LARGE SCALE GENOMIC DNA]</scope>
    <source>
        <strain evidence="9 10">DSM 100911</strain>
    </source>
</reference>
<dbReference type="Pfam" id="PF01702">
    <property type="entry name" value="TGT"/>
    <property type="match status" value="1"/>
</dbReference>
<dbReference type="PANTHER" id="PTHR46499">
    <property type="entry name" value="QUEUINE TRNA-RIBOSYLTRANSFERASE"/>
    <property type="match status" value="1"/>
</dbReference>
<keyword evidence="7" id="KW-0862">Zinc</keyword>
<feature type="active site" description="Nucleophile" evidence="7">
    <location>
        <position position="298"/>
    </location>
</feature>
<dbReference type="GO" id="GO:0008479">
    <property type="term" value="F:tRNA-guanosine(34) queuine transglycosylase activity"/>
    <property type="evidence" value="ECO:0007669"/>
    <property type="project" value="UniProtKB-UniRule"/>
</dbReference>
<dbReference type="UniPathway" id="UPA00392"/>
<comment type="cofactor">
    <cofactor evidence="7">
        <name>Zn(2+)</name>
        <dbReference type="ChEBI" id="CHEBI:29105"/>
    </cofactor>
    <text evidence="7">Binds 1 zinc ion per subunit.</text>
</comment>
<comment type="subunit">
    <text evidence="7">Homodimer. Within each dimer, one monomer is responsible for RNA recognition and catalysis, while the other monomer binds to the replacement base PreQ1.</text>
</comment>
<evidence type="ECO:0000256" key="1">
    <source>
        <dbReference type="ARBA" id="ARBA00004691"/>
    </source>
</evidence>
<evidence type="ECO:0000256" key="2">
    <source>
        <dbReference type="ARBA" id="ARBA00022676"/>
    </source>
</evidence>
<name>A0A369AJ63_9BURK</name>
<feature type="binding site" evidence="7">
    <location>
        <position position="380"/>
    </location>
    <ligand>
        <name>Zn(2+)</name>
        <dbReference type="ChEBI" id="CHEBI:29105"/>
    </ligand>
</feature>